<evidence type="ECO:0008006" key="3">
    <source>
        <dbReference type="Google" id="ProtNLM"/>
    </source>
</evidence>
<protein>
    <recommendedName>
        <fullName evidence="3">PIN domain-containing protein</fullName>
    </recommendedName>
</protein>
<organism evidence="1 2">
    <name type="scientific">Aromatoleum aromaticum (strain DSM 19018 / LMG 30748 / EbN1)</name>
    <name type="common">Azoarcus sp. (strain EbN1)</name>
    <dbReference type="NCBI Taxonomy" id="76114"/>
    <lineage>
        <taxon>Bacteria</taxon>
        <taxon>Pseudomonadati</taxon>
        <taxon>Pseudomonadota</taxon>
        <taxon>Betaproteobacteria</taxon>
        <taxon>Rhodocyclales</taxon>
        <taxon>Rhodocyclaceae</taxon>
        <taxon>Aromatoleum</taxon>
    </lineage>
</organism>
<dbReference type="Proteomes" id="UP000006552">
    <property type="component" value="Chromosome"/>
</dbReference>
<name>Q5NZJ0_AROAE</name>
<gene>
    <name evidence="1" type="ORF">ebA5961</name>
</gene>
<dbReference type="KEGG" id="eba:ebA5961"/>
<accession>Q5NZJ0</accession>
<dbReference type="STRING" id="76114.ebA5961"/>
<evidence type="ECO:0000313" key="1">
    <source>
        <dbReference type="EMBL" id="CAI09524.1"/>
    </source>
</evidence>
<dbReference type="HOGENOM" id="CLU_1764204_0_0_4"/>
<dbReference type="RefSeq" id="WP_011239184.1">
    <property type="nucleotide sequence ID" value="NC_006513.1"/>
</dbReference>
<reference evidence="1 2" key="1">
    <citation type="journal article" date="2005" name="Arch. Microbiol.">
        <title>The genome sequence of an anaerobic aromatic-degrading denitrifying bacterium, strain EbN1.</title>
        <authorList>
            <person name="Rabus R."/>
            <person name="Kube M."/>
            <person name="Heider J."/>
            <person name="Beck A."/>
            <person name="Heitmann K."/>
            <person name="Widdel F."/>
            <person name="Reinhardt R."/>
        </authorList>
    </citation>
    <scope>NUCLEOTIDE SEQUENCE [LARGE SCALE GENOMIC DNA]</scope>
    <source>
        <strain evidence="1 2">EbN1</strain>
    </source>
</reference>
<dbReference type="eggNOG" id="COG1487">
    <property type="taxonomic scope" value="Bacteria"/>
</dbReference>
<sequence>MITADTTLGVLCSEHPGIAVLTEPESVSALIEGIERCPSHCWPKSSTSPSSCGPGMPGPHRSQAAAICAICATGWNTRQLSMNPPSSSSGGCAMNGAKFLLDTNFILGMLKSSPAVLETLATRHLTASQCAFSAVTRMELLGFPGTR</sequence>
<dbReference type="AlphaFoldDB" id="Q5NZJ0"/>
<keyword evidence="2" id="KW-1185">Reference proteome</keyword>
<evidence type="ECO:0000313" key="2">
    <source>
        <dbReference type="Proteomes" id="UP000006552"/>
    </source>
</evidence>
<dbReference type="EMBL" id="CR555306">
    <property type="protein sequence ID" value="CAI09524.1"/>
    <property type="molecule type" value="Genomic_DNA"/>
</dbReference>
<proteinExistence type="predicted"/>